<reference evidence="2 3" key="1">
    <citation type="submission" date="2025-04" db="UniProtKB">
        <authorList>
            <consortium name="RefSeq"/>
        </authorList>
    </citation>
    <scope>IDENTIFICATION</scope>
    <source>
        <tissue evidence="2 3">Gonads</tissue>
    </source>
</reference>
<proteinExistence type="predicted"/>
<gene>
    <name evidence="2 3" type="primary">LOC106160833</name>
</gene>
<name>A0A1S3I5E2_LINAN</name>
<sequence>MTDSGHFKTLKDVLILLCKVLLKRLASKELYSGPYEMAEDKRDKLAFSKDDSLTLDHVLLKGPDSEPYAMTDSGHFKTLKDALILLGNVLLKRLPLKELYSGPYEMAEDERDKLALGKDDSLALDPVLLKGPDSEPYEMTEDERDKLALSKYDLNPLEDVLWKEPDSEPYEMLEDERDILALSKDDSTALGDILLKGLDSGINEMPEVQNSAPLEILEDATDRLALCSLDTPPLEIQDSRHFEIPSLQTVDNDNQDIYHTDHQAHQQDTQLHNEVPLEGLPYQEDVDVTLYHDLHPSDILFFSIQVVDDDDQDIPHPDNGAHEEGTQLHIEVPLEGLLNQWQLQGFDDNTSYQDLHPREMPHQQDMQLDLYQDLHPENTR</sequence>
<evidence type="ECO:0000313" key="3">
    <source>
        <dbReference type="RefSeq" id="XP_013393051.1"/>
    </source>
</evidence>
<evidence type="ECO:0000313" key="1">
    <source>
        <dbReference type="Proteomes" id="UP000085678"/>
    </source>
</evidence>
<evidence type="ECO:0000313" key="2">
    <source>
        <dbReference type="RefSeq" id="XP_013393050.1"/>
    </source>
</evidence>
<dbReference type="KEGG" id="lak:106160833"/>
<organism evidence="1 3">
    <name type="scientific">Lingula anatina</name>
    <name type="common">Brachiopod</name>
    <name type="synonym">Lingula unguis</name>
    <dbReference type="NCBI Taxonomy" id="7574"/>
    <lineage>
        <taxon>Eukaryota</taxon>
        <taxon>Metazoa</taxon>
        <taxon>Spiralia</taxon>
        <taxon>Lophotrochozoa</taxon>
        <taxon>Brachiopoda</taxon>
        <taxon>Linguliformea</taxon>
        <taxon>Lingulata</taxon>
        <taxon>Lingulida</taxon>
        <taxon>Linguloidea</taxon>
        <taxon>Lingulidae</taxon>
        <taxon>Lingula</taxon>
    </lineage>
</organism>
<dbReference type="Proteomes" id="UP000085678">
    <property type="component" value="Unplaced"/>
</dbReference>
<dbReference type="GeneID" id="106160833"/>
<dbReference type="AlphaFoldDB" id="A0A1S3I5E2"/>
<protein>
    <submittedName>
        <fullName evidence="2 3">Uncharacterized protein LOC106160833</fullName>
    </submittedName>
</protein>
<accession>A0A1S3I5E2</accession>
<dbReference type="RefSeq" id="XP_013393050.1">
    <property type="nucleotide sequence ID" value="XM_013537596.2"/>
</dbReference>
<dbReference type="RefSeq" id="XP_013393051.1">
    <property type="nucleotide sequence ID" value="XM_013537597.2"/>
</dbReference>
<keyword evidence="1" id="KW-1185">Reference proteome</keyword>